<dbReference type="InterPro" id="IPR042176">
    <property type="entry name" value="Pantoate_ligase_C"/>
</dbReference>
<accession>A0A330H8P6</accession>
<name>A0A330H8P6_9HYPH</name>
<dbReference type="AlphaFoldDB" id="A0A330H8P6"/>
<dbReference type="SUPFAM" id="SSF52374">
    <property type="entry name" value="Nucleotidylyl transferase"/>
    <property type="match status" value="1"/>
</dbReference>
<dbReference type="OrthoDB" id="10006388at2"/>
<protein>
    <submittedName>
        <fullName evidence="1">Uncharacterized protein</fullName>
    </submittedName>
</protein>
<dbReference type="Pfam" id="PF02569">
    <property type="entry name" value="Pantoate_ligase"/>
    <property type="match status" value="1"/>
</dbReference>
<keyword evidence="2" id="KW-1185">Reference proteome</keyword>
<dbReference type="Gene3D" id="3.30.1300.10">
    <property type="entry name" value="Pantoate-beta-alanine ligase, C-terminal domain"/>
    <property type="match status" value="1"/>
</dbReference>
<reference evidence="1 2" key="1">
    <citation type="submission" date="2018-07" db="EMBL/GenBank/DDBJ databases">
        <title>Diversity of Mesorhizobium strains in Brazil.</title>
        <authorList>
            <person name="Helene L.C.F."/>
            <person name="Dall'Agnol R."/>
            <person name="Delamuta J.R.M."/>
            <person name="Hungria M."/>
        </authorList>
    </citation>
    <scope>NUCLEOTIDE SEQUENCE [LARGE SCALE GENOMIC DNA]</scope>
    <source>
        <strain evidence="1 2">AC99b</strain>
    </source>
</reference>
<proteinExistence type="predicted"/>
<organism evidence="1 2">
    <name type="scientific">Mesorhizobium hawassense</name>
    <dbReference type="NCBI Taxonomy" id="1209954"/>
    <lineage>
        <taxon>Bacteria</taxon>
        <taxon>Pseudomonadati</taxon>
        <taxon>Pseudomonadota</taxon>
        <taxon>Alphaproteobacteria</taxon>
        <taxon>Hyphomicrobiales</taxon>
        <taxon>Phyllobacteriaceae</taxon>
        <taxon>Mesorhizobium</taxon>
    </lineage>
</organism>
<dbReference type="Proteomes" id="UP000251558">
    <property type="component" value="Unassembled WGS sequence"/>
</dbReference>
<comment type="caution">
    <text evidence="1">The sequence shown here is derived from an EMBL/GenBank/DDBJ whole genome shotgun (WGS) entry which is preliminary data.</text>
</comment>
<dbReference type="GO" id="GO:0015940">
    <property type="term" value="P:pantothenate biosynthetic process"/>
    <property type="evidence" value="ECO:0007669"/>
    <property type="project" value="InterPro"/>
</dbReference>
<evidence type="ECO:0000313" key="1">
    <source>
        <dbReference type="EMBL" id="RAZ83049.1"/>
    </source>
</evidence>
<dbReference type="RefSeq" id="WP_112101628.1">
    <property type="nucleotide sequence ID" value="NZ_QMBP01000029.1"/>
</dbReference>
<gene>
    <name evidence="1" type="ORF">DPM33_33480</name>
</gene>
<dbReference type="InterPro" id="IPR003721">
    <property type="entry name" value="Pantoate_ligase"/>
</dbReference>
<evidence type="ECO:0000313" key="2">
    <source>
        <dbReference type="Proteomes" id="UP000251558"/>
    </source>
</evidence>
<dbReference type="GO" id="GO:0004592">
    <property type="term" value="F:pantoate-beta-alanine ligase activity"/>
    <property type="evidence" value="ECO:0007669"/>
    <property type="project" value="InterPro"/>
</dbReference>
<sequence>MVIGKIVAHMRLSLAERQRAPRLAEILVQAAGQLNSGESVQCALRDGREAILAAGFSKVEYLELRAIRPRPYTHRSPARLLVAAWLGQTRLIDKSSWLCRGLEVFHQAAARIVGTVLDARAS</sequence>
<dbReference type="EMBL" id="QMBP01000029">
    <property type="protein sequence ID" value="RAZ83049.1"/>
    <property type="molecule type" value="Genomic_DNA"/>
</dbReference>